<dbReference type="KEGG" id="vg:5179282"/>
<keyword evidence="1" id="KW-1133">Transmembrane helix</keyword>
<dbReference type="Proteomes" id="UP000006664">
    <property type="component" value="Segment"/>
</dbReference>
<dbReference type="EMBL" id="DQ340064">
    <property type="protein sequence ID" value="ABC61263.2"/>
    <property type="molecule type" value="Genomic_DNA"/>
</dbReference>
<evidence type="ECO:0008006" key="4">
    <source>
        <dbReference type="Google" id="ProtNLM"/>
    </source>
</evidence>
<dbReference type="SUPFAM" id="SSF101386">
    <property type="entry name" value="all-alpha NTP pyrophosphatases"/>
    <property type="match status" value="1"/>
</dbReference>
<evidence type="ECO:0000313" key="2">
    <source>
        <dbReference type="EMBL" id="ABC61263.2"/>
    </source>
</evidence>
<name>Q0H274_9CAUD</name>
<feature type="transmembrane region" description="Helical" evidence="1">
    <location>
        <begin position="70"/>
        <end position="89"/>
    </location>
</feature>
<dbReference type="OrthoDB" id="7271at10239"/>
<dbReference type="Gene3D" id="1.10.4010.10">
    <property type="entry name" value="Type II deoxyuridine triphosphatase"/>
    <property type="match status" value="1"/>
</dbReference>
<reference evidence="2 3" key="1">
    <citation type="journal article" date="2009" name="Res. Microbiol.">
        <title>Genomic and proteomic characterization of a thermophilic Geobacillus bacteriophage GBSV1.</title>
        <authorList>
            <person name="Liu B."/>
            <person name="Zhou F."/>
            <person name="Wu S."/>
            <person name="Xu Y."/>
            <person name="Zhang X."/>
        </authorList>
    </citation>
    <scope>NUCLEOTIDE SEQUENCE [LARGE SCALE GENOMIC DNA]</scope>
</reference>
<keyword evidence="1" id="KW-0472">Membrane</keyword>
<sequence>MRMGLNLATLFDMQEALDNHIRRKQNIPADMDLVPYLVDALDVEIAELQNEVRYFKFWSADRNMRREAALMEYVDGLHFFLSLGLAFGIPREFEPVPHRYDHIRKQFRSLKRYVYVMEGPMQWYIAFNLFLGLGEFLGFSWPEIVRAYMEKNQVNHKRQEAGY</sequence>
<feature type="transmembrane region" description="Helical" evidence="1">
    <location>
        <begin position="121"/>
        <end position="141"/>
    </location>
</feature>
<evidence type="ECO:0000256" key="1">
    <source>
        <dbReference type="SAM" id="Phobius"/>
    </source>
</evidence>
<evidence type="ECO:0000313" key="3">
    <source>
        <dbReference type="Proteomes" id="UP000006664"/>
    </source>
</evidence>
<protein>
    <recommendedName>
        <fullName evidence="4">dUTPase</fullName>
    </recommendedName>
</protein>
<accession>Q0H274</accession>
<dbReference type="CDD" id="cd11527">
    <property type="entry name" value="NTP-PPase_dUTPase"/>
    <property type="match status" value="1"/>
</dbReference>
<dbReference type="Pfam" id="PF08761">
    <property type="entry name" value="dUTPase_2"/>
    <property type="match status" value="1"/>
</dbReference>
<keyword evidence="1" id="KW-0812">Transmembrane</keyword>
<dbReference type="InterPro" id="IPR014871">
    <property type="entry name" value="dUTPase/dCTP_pyrophosphatase"/>
</dbReference>
<proteinExistence type="predicted"/>
<dbReference type="PIRSF" id="PIRSF030140">
    <property type="entry name" value="UCP030140"/>
    <property type="match status" value="1"/>
</dbReference>
<organism evidence="2 3">
    <name type="scientific">Geobacillus phage GBSV1</name>
    <dbReference type="NCBI Taxonomy" id="365048"/>
    <lineage>
        <taxon>Viruses</taxon>
        <taxon>Duplodnaviria</taxon>
        <taxon>Heunggongvirae</taxon>
        <taxon>Uroviricota</taxon>
        <taxon>Caudoviricetes</taxon>
        <taxon>Svunavirus</taxon>
        <taxon>Svunavirus GBSV1</taxon>
    </lineage>
</organism>
<dbReference type="InterPro" id="IPR016947">
    <property type="entry name" value="UCP030140"/>
</dbReference>
<keyword evidence="3" id="KW-1185">Reference proteome</keyword>
<dbReference type="GeneID" id="5179282"/>
<dbReference type="RefSeq" id="YP_764463.2">
    <property type="nucleotide sequence ID" value="NC_008376.2"/>
</dbReference>